<dbReference type="Proteomes" id="UP000680206">
    <property type="component" value="Unassembled WGS sequence"/>
</dbReference>
<sequence length="127" mass="13909">MLFIFAACLAVSVVGVGGYLVFRAVNKPAHNGLIAAILDPSDSPSTKAEIQRRVVSMPQVAVDYDASPEELPRWFKGRHPWGDMHPEAYLVKLRPGADRDTLKAHLRELPGVYMVTDVPDTGRTIGV</sequence>
<reference evidence="1 2" key="1">
    <citation type="submission" date="2021-03" db="EMBL/GenBank/DDBJ databases">
        <title>Actinomadura violae sp. nov., isolated from lichen in Thailand.</title>
        <authorList>
            <person name="Kanchanasin P."/>
            <person name="Saeng-In P."/>
            <person name="Phongsopitanun W."/>
            <person name="Yuki M."/>
            <person name="Kudo T."/>
            <person name="Ohkuma M."/>
            <person name="Tanasupawat S."/>
        </authorList>
    </citation>
    <scope>NUCLEOTIDE SEQUENCE [LARGE SCALE GENOMIC DNA]</scope>
    <source>
        <strain evidence="1 2">LCR2-06</strain>
    </source>
</reference>
<keyword evidence="2" id="KW-1185">Reference proteome</keyword>
<evidence type="ECO:0008006" key="3">
    <source>
        <dbReference type="Google" id="ProtNLM"/>
    </source>
</evidence>
<dbReference type="RefSeq" id="WP_208241132.1">
    <property type="nucleotide sequence ID" value="NZ_JAGEPF010000009.1"/>
</dbReference>
<dbReference type="EMBL" id="JAGEPF010000009">
    <property type="protein sequence ID" value="MBO2458906.1"/>
    <property type="molecule type" value="Genomic_DNA"/>
</dbReference>
<proteinExistence type="predicted"/>
<comment type="caution">
    <text evidence="1">The sequence shown here is derived from an EMBL/GenBank/DDBJ whole genome shotgun (WGS) entry which is preliminary data.</text>
</comment>
<name>A0ABS3RQB9_9ACTN</name>
<accession>A0ABS3RQB9</accession>
<protein>
    <recommendedName>
        <fullName evidence="3">FtsX extracellular domain-containing protein</fullName>
    </recommendedName>
</protein>
<gene>
    <name evidence="1" type="ORF">J4709_15105</name>
</gene>
<evidence type="ECO:0000313" key="2">
    <source>
        <dbReference type="Proteomes" id="UP000680206"/>
    </source>
</evidence>
<organism evidence="1 2">
    <name type="scientific">Actinomadura violacea</name>
    <dbReference type="NCBI Taxonomy" id="2819934"/>
    <lineage>
        <taxon>Bacteria</taxon>
        <taxon>Bacillati</taxon>
        <taxon>Actinomycetota</taxon>
        <taxon>Actinomycetes</taxon>
        <taxon>Streptosporangiales</taxon>
        <taxon>Thermomonosporaceae</taxon>
        <taxon>Actinomadura</taxon>
    </lineage>
</organism>
<evidence type="ECO:0000313" key="1">
    <source>
        <dbReference type="EMBL" id="MBO2458906.1"/>
    </source>
</evidence>